<evidence type="ECO:0000256" key="1">
    <source>
        <dbReference type="SAM" id="MobiDB-lite"/>
    </source>
</evidence>
<reference evidence="2" key="1">
    <citation type="submission" date="2022-03" db="EMBL/GenBank/DDBJ databases">
        <authorList>
            <person name="Alioto T."/>
            <person name="Alioto T."/>
            <person name="Gomez Garrido J."/>
        </authorList>
    </citation>
    <scope>NUCLEOTIDE SEQUENCE</scope>
</reference>
<keyword evidence="3" id="KW-1185">Reference proteome</keyword>
<gene>
    <name evidence="2" type="ORF">PECUL_23A037951</name>
</gene>
<protein>
    <submittedName>
        <fullName evidence="2">Uncharacterized protein</fullName>
    </submittedName>
</protein>
<sequence>MEEKGEGNSLCLNGLQKVAASSSLTPTQSPDILAWIRKEVAQGISEAMEGRKRSEKRPRQRQVSSESSASECQDPSEEFQVIDQVGSNESKEEILLESLDAKTVDKLILMARKTLEIPEELPKSDSSDRHFADLRKQKLYFTLHRAICLPQNGKK</sequence>
<name>A0AAD1WE61_PELCU</name>
<feature type="compositionally biased region" description="Polar residues" evidence="1">
    <location>
        <begin position="61"/>
        <end position="73"/>
    </location>
</feature>
<feature type="region of interest" description="Disordered" evidence="1">
    <location>
        <begin position="46"/>
        <end position="85"/>
    </location>
</feature>
<evidence type="ECO:0000313" key="2">
    <source>
        <dbReference type="EMBL" id="CAH2301333.1"/>
    </source>
</evidence>
<dbReference type="EMBL" id="OW240917">
    <property type="protein sequence ID" value="CAH2301333.1"/>
    <property type="molecule type" value="Genomic_DNA"/>
</dbReference>
<dbReference type="AlphaFoldDB" id="A0AAD1WE61"/>
<dbReference type="Proteomes" id="UP001295444">
    <property type="component" value="Chromosome 06"/>
</dbReference>
<proteinExistence type="predicted"/>
<evidence type="ECO:0000313" key="3">
    <source>
        <dbReference type="Proteomes" id="UP001295444"/>
    </source>
</evidence>
<organism evidence="2 3">
    <name type="scientific">Pelobates cultripes</name>
    <name type="common">Western spadefoot toad</name>
    <dbReference type="NCBI Taxonomy" id="61616"/>
    <lineage>
        <taxon>Eukaryota</taxon>
        <taxon>Metazoa</taxon>
        <taxon>Chordata</taxon>
        <taxon>Craniata</taxon>
        <taxon>Vertebrata</taxon>
        <taxon>Euteleostomi</taxon>
        <taxon>Amphibia</taxon>
        <taxon>Batrachia</taxon>
        <taxon>Anura</taxon>
        <taxon>Pelobatoidea</taxon>
        <taxon>Pelobatidae</taxon>
        <taxon>Pelobates</taxon>
    </lineage>
</organism>
<accession>A0AAD1WE61</accession>